<evidence type="ECO:0000256" key="5">
    <source>
        <dbReference type="ARBA" id="ARBA00023004"/>
    </source>
</evidence>
<comment type="similarity">
    <text evidence="1">Belongs to the cytochrome P450 family.</text>
</comment>
<evidence type="ECO:0000256" key="4">
    <source>
        <dbReference type="ARBA" id="ARBA00023002"/>
    </source>
</evidence>
<dbReference type="PATRIC" id="fig|1961.12.peg.6919"/>
<dbReference type="GO" id="GO:0005506">
    <property type="term" value="F:iron ion binding"/>
    <property type="evidence" value="ECO:0007669"/>
    <property type="project" value="InterPro"/>
</dbReference>
<dbReference type="Pfam" id="PF00067">
    <property type="entry name" value="p450"/>
    <property type="match status" value="1"/>
</dbReference>
<name>A0A0L8M5B3_STRVG</name>
<dbReference type="GO" id="GO:0020037">
    <property type="term" value="F:heme binding"/>
    <property type="evidence" value="ECO:0007669"/>
    <property type="project" value="InterPro"/>
</dbReference>
<dbReference type="GO" id="GO:0016705">
    <property type="term" value="F:oxidoreductase activity, acting on paired donors, with incorporation or reduction of molecular oxygen"/>
    <property type="evidence" value="ECO:0007669"/>
    <property type="project" value="InterPro"/>
</dbReference>
<accession>A0A0L8M5B3</accession>
<dbReference type="CDD" id="cd11029">
    <property type="entry name" value="CYP107-like"/>
    <property type="match status" value="1"/>
</dbReference>
<keyword evidence="6" id="KW-0503">Monooxygenase</keyword>
<dbReference type="RefSeq" id="WP_053176389.1">
    <property type="nucleotide sequence ID" value="NZ_LGUV01000364.1"/>
</dbReference>
<dbReference type="InterPro" id="IPR002397">
    <property type="entry name" value="Cyt_P450_B"/>
</dbReference>
<dbReference type="EMBL" id="LGUV01000364">
    <property type="protein sequence ID" value="KOG45556.1"/>
    <property type="molecule type" value="Genomic_DNA"/>
</dbReference>
<dbReference type="OrthoDB" id="5500002at2"/>
<dbReference type="InterPro" id="IPR001128">
    <property type="entry name" value="Cyt_P450"/>
</dbReference>
<keyword evidence="2" id="KW-0349">Heme</keyword>
<dbReference type="Proteomes" id="UP000037084">
    <property type="component" value="Unassembled WGS sequence"/>
</dbReference>
<organism evidence="7 8">
    <name type="scientific">Streptomyces virginiae</name>
    <name type="common">Streptomyces cinnamonensis</name>
    <dbReference type="NCBI Taxonomy" id="1961"/>
    <lineage>
        <taxon>Bacteria</taxon>
        <taxon>Bacillati</taxon>
        <taxon>Actinomycetota</taxon>
        <taxon>Actinomycetes</taxon>
        <taxon>Kitasatosporales</taxon>
        <taxon>Streptomycetaceae</taxon>
        <taxon>Streptomyces</taxon>
    </lineage>
</organism>
<dbReference type="PANTHER" id="PTHR46696:SF1">
    <property type="entry name" value="CYTOCHROME P450 YJIB-RELATED"/>
    <property type="match status" value="1"/>
</dbReference>
<protein>
    <submittedName>
        <fullName evidence="7">Cytochrome P450</fullName>
    </submittedName>
</protein>
<reference evidence="8" key="1">
    <citation type="submission" date="2015-07" db="EMBL/GenBank/DDBJ databases">
        <authorList>
            <consortium name="Consortium for Microbial Forensics and Genomics (microFORGE)"/>
            <person name="Knight B.M."/>
            <person name="Roberts D.P."/>
            <person name="Lin D."/>
            <person name="Hari K."/>
            <person name="Fletcher J."/>
            <person name="Melcher U."/>
            <person name="Blagden T."/>
            <person name="Winegar R.A."/>
        </authorList>
    </citation>
    <scope>NUCLEOTIDE SEQUENCE [LARGE SCALE GENOMIC DNA]</scope>
    <source>
        <strain evidence="8">NRRL B-1447</strain>
    </source>
</reference>
<evidence type="ECO:0000313" key="8">
    <source>
        <dbReference type="Proteomes" id="UP000037084"/>
    </source>
</evidence>
<comment type="caution">
    <text evidence="7">The sequence shown here is derived from an EMBL/GenBank/DDBJ whole genome shotgun (WGS) entry which is preliminary data.</text>
</comment>
<dbReference type="InterPro" id="IPR036396">
    <property type="entry name" value="Cyt_P450_sf"/>
</dbReference>
<keyword evidence="4" id="KW-0560">Oxidoreductase</keyword>
<evidence type="ECO:0000256" key="6">
    <source>
        <dbReference type="ARBA" id="ARBA00023033"/>
    </source>
</evidence>
<keyword evidence="5" id="KW-0408">Iron</keyword>
<dbReference type="FunFam" id="1.10.630.10:FF:000018">
    <property type="entry name" value="Cytochrome P450 monooxygenase"/>
    <property type="match status" value="1"/>
</dbReference>
<dbReference type="AlphaFoldDB" id="A0A0L8M5B3"/>
<dbReference type="PRINTS" id="PR00359">
    <property type="entry name" value="BP450"/>
</dbReference>
<evidence type="ECO:0000256" key="3">
    <source>
        <dbReference type="ARBA" id="ARBA00022723"/>
    </source>
</evidence>
<proteinExistence type="inferred from homology"/>
<sequence length="416" mass="45624">MTRTSEVTPLPQPFGQDFETDPHAVYARLREEGSVHRVALPDGSPVWLVTREADVRSGLADSRLSVNKRHSGAGFKGFSLAPALDENLLNIDAEDHLRLRRLVSQGFTPRHVEGLRDSLQSAIDALLDRVVEQIDRDGRADVVAEFAKPLPLQVIGDLFVVPQVEQERFSGWVATMLAPSGHESLRDAIGQIHRYLVDLVARRRSDPGDDILSGLIAARDAEDRLTENELVSLAFLTLMAGSENVQHMISNGLFTLLTHPDQLAALRSRPELLPQAVEELFRYAHPNQTAIRRFATEEMEIGGVGIPAGDTVLFLLASAHRDPARYAVAEEFDITRPDQGHLALGHGLHYCLGAPLARMQITLALAALLRRLPGLRLAAPAEQLVWTTTFRFHALRELPVMAGPEGPGRLGSAADA</sequence>
<dbReference type="Gene3D" id="1.10.630.10">
    <property type="entry name" value="Cytochrome P450"/>
    <property type="match status" value="1"/>
</dbReference>
<evidence type="ECO:0000256" key="1">
    <source>
        <dbReference type="ARBA" id="ARBA00010617"/>
    </source>
</evidence>
<keyword evidence="3" id="KW-0479">Metal-binding</keyword>
<gene>
    <name evidence="7" type="ORF">ADK75_31200</name>
</gene>
<dbReference type="GO" id="GO:0004497">
    <property type="term" value="F:monooxygenase activity"/>
    <property type="evidence" value="ECO:0007669"/>
    <property type="project" value="UniProtKB-KW"/>
</dbReference>
<dbReference type="SUPFAM" id="SSF48264">
    <property type="entry name" value="Cytochrome P450"/>
    <property type="match status" value="1"/>
</dbReference>
<dbReference type="PANTHER" id="PTHR46696">
    <property type="entry name" value="P450, PUTATIVE (EUROFUNG)-RELATED"/>
    <property type="match status" value="1"/>
</dbReference>
<evidence type="ECO:0000313" key="7">
    <source>
        <dbReference type="EMBL" id="KOG45556.1"/>
    </source>
</evidence>
<evidence type="ECO:0000256" key="2">
    <source>
        <dbReference type="ARBA" id="ARBA00022617"/>
    </source>
</evidence>